<dbReference type="AlphaFoldDB" id="A0A0C2HQ06"/>
<evidence type="ECO:0000313" key="2">
    <source>
        <dbReference type="EMBL" id="MDB0579673.1"/>
    </source>
</evidence>
<dbReference type="InterPro" id="IPR002763">
    <property type="entry name" value="DUF72"/>
</dbReference>
<dbReference type="EMBL" id="JABEVU030000001">
    <property type="protein sequence ID" value="MDB0579673.1"/>
    <property type="molecule type" value="Genomic_DNA"/>
</dbReference>
<proteinExistence type="predicted"/>
<reference evidence="2" key="3">
    <citation type="submission" date="2020-04" db="EMBL/GenBank/DDBJ databases">
        <authorList>
            <person name="Tanveer F."/>
            <person name="Xie Y."/>
            <person name="Shinwari Z.K."/>
        </authorList>
    </citation>
    <scope>NUCLEOTIDE SEQUENCE</scope>
    <source>
        <strain evidence="2">MOSEL-ME25</strain>
    </source>
</reference>
<evidence type="ECO:0000313" key="4">
    <source>
        <dbReference type="Proteomes" id="UP000527860"/>
    </source>
</evidence>
<reference evidence="2 4" key="4">
    <citation type="submission" date="2022-12" db="EMBL/GenBank/DDBJ databases">
        <title>Genome analysis and biological profiling of marine Salinicoccus roseus MOSEL-ME25.</title>
        <authorList>
            <person name="Mirza F.T."/>
            <person name="Xie Y."/>
            <person name="Shinwari Z.K."/>
        </authorList>
    </citation>
    <scope>NUCLEOTIDE SEQUENCE [LARGE SCALE GENOMIC DNA]</scope>
    <source>
        <strain evidence="2 4">MOSEL-ME25</strain>
    </source>
</reference>
<dbReference type="OrthoDB" id="9780310at2"/>
<reference evidence="1 3" key="1">
    <citation type="submission" date="2015-01" db="EMBL/GenBank/DDBJ databases">
        <title>Genome sequences of high lactate-tolerant strain Salinicoccus roseus W12 with industrial interest.</title>
        <authorList>
            <person name="Wang H."/>
            <person name="Yu B."/>
        </authorList>
    </citation>
    <scope>NUCLEOTIDE SEQUENCE [LARGE SCALE GENOMIC DNA]</scope>
    <source>
        <strain evidence="1 3">W12</strain>
    </source>
</reference>
<name>A0A0C2HQ06_9STAP</name>
<accession>A0A0C2HQ06</accession>
<dbReference type="STRING" id="45670.SN16_02630"/>
<dbReference type="PANTHER" id="PTHR30348">
    <property type="entry name" value="UNCHARACTERIZED PROTEIN YECE"/>
    <property type="match status" value="1"/>
</dbReference>
<organism evidence="1 3">
    <name type="scientific">Salinicoccus roseus</name>
    <dbReference type="NCBI Taxonomy" id="45670"/>
    <lineage>
        <taxon>Bacteria</taxon>
        <taxon>Bacillati</taxon>
        <taxon>Bacillota</taxon>
        <taxon>Bacilli</taxon>
        <taxon>Bacillales</taxon>
        <taxon>Staphylococcaceae</taxon>
        <taxon>Salinicoccus</taxon>
    </lineage>
</organism>
<dbReference type="EMBL" id="JXII01000002">
    <property type="protein sequence ID" value="KIH71586.1"/>
    <property type="molecule type" value="Genomic_DNA"/>
</dbReference>
<sequence>MIYIGLTGWGDHDDLYTDLVNKKDKLQAYASHFPIVELDATYYAIQRTSTVEKWCNETPGKFKFVVKAHQYMTGHSDYRDHYDSIRDVFSAFRDMLRPMEQAGKLGFVLLQFPPWFDCTHKNIRYVKYAKEQLEPYKVAVEFRNQTWFETRYREETLSFLDANGMIHSICDEPQAGIGSIPFVNRVTDRTAFIRLHGRNVHGWTQKDRSSQEWRTVRYLYDYNEEELEWLKRQVEILNHKTKDIYIVFNNNSGGHAAGNAQDFMSMMGIRYEGLSPKQLKLF</sequence>
<dbReference type="Gene3D" id="3.20.20.410">
    <property type="entry name" value="Protein of unknown function UPF0759"/>
    <property type="match status" value="1"/>
</dbReference>
<comment type="caution">
    <text evidence="1">The sequence shown here is derived from an EMBL/GenBank/DDBJ whole genome shotgun (WGS) entry which is preliminary data.</text>
</comment>
<keyword evidence="4" id="KW-1185">Reference proteome</keyword>
<dbReference type="GeneID" id="77844435"/>
<dbReference type="Proteomes" id="UP000527860">
    <property type="component" value="Unassembled WGS sequence"/>
</dbReference>
<dbReference type="InterPro" id="IPR036520">
    <property type="entry name" value="UPF0759_sf"/>
</dbReference>
<dbReference type="SUPFAM" id="SSF117396">
    <property type="entry name" value="TM1631-like"/>
    <property type="match status" value="1"/>
</dbReference>
<dbReference type="PANTHER" id="PTHR30348:SF13">
    <property type="entry name" value="UPF0759 PROTEIN YUNF"/>
    <property type="match status" value="1"/>
</dbReference>
<dbReference type="Pfam" id="PF01904">
    <property type="entry name" value="DUF72"/>
    <property type="match status" value="1"/>
</dbReference>
<evidence type="ECO:0000313" key="1">
    <source>
        <dbReference type="EMBL" id="KIH71586.1"/>
    </source>
</evidence>
<evidence type="ECO:0000313" key="3">
    <source>
        <dbReference type="Proteomes" id="UP000031546"/>
    </source>
</evidence>
<reference evidence="4" key="2">
    <citation type="submission" date="2020-04" db="EMBL/GenBank/DDBJ databases">
        <title>Genome analysis and biological profiling of marine Cellulosimicrobium funkei MOSEL-ME6.</title>
        <authorList>
            <person name="Tanveer F."/>
            <person name="Xie Y."/>
            <person name="Shinwari Z.K."/>
        </authorList>
    </citation>
    <scope>NUCLEOTIDE SEQUENCE [LARGE SCALE GENOMIC DNA]</scope>
    <source>
        <strain evidence="4">MOSEL-ME25</strain>
    </source>
</reference>
<dbReference type="Proteomes" id="UP000031546">
    <property type="component" value="Unassembled WGS sequence"/>
</dbReference>
<dbReference type="RefSeq" id="WP_040105048.1">
    <property type="nucleotide sequence ID" value="NZ_JABEVU030000001.1"/>
</dbReference>
<protein>
    <submittedName>
        <fullName evidence="2">DUF72 domain-containing protein</fullName>
    </submittedName>
</protein>
<gene>
    <name evidence="2" type="ORF">F7P68_0003945</name>
    <name evidence="1" type="ORF">SN16_02630</name>
</gene>